<keyword evidence="3" id="KW-1185">Reference proteome</keyword>
<dbReference type="PATRIC" id="fig|1547436.3.peg.2795"/>
<evidence type="ECO:0000256" key="1">
    <source>
        <dbReference type="SAM" id="Phobius"/>
    </source>
</evidence>
<protein>
    <submittedName>
        <fullName evidence="2">Uncharacterized protein</fullName>
    </submittedName>
</protein>
<feature type="transmembrane region" description="Helical" evidence="1">
    <location>
        <begin position="69"/>
        <end position="90"/>
    </location>
</feature>
<dbReference type="AlphaFoldDB" id="A0A0Q0XP17"/>
<proteinExistence type="predicted"/>
<sequence>MGFASHSVLASKQNRSLLRKRQSYSDIRETYEGFTNDAKLHFKELTPFEQKKIRDKIIAQAKKDRLQEIFVYLLSLFLVGLLVFEGYMLLSN</sequence>
<evidence type="ECO:0000313" key="2">
    <source>
        <dbReference type="EMBL" id="KQC30793.1"/>
    </source>
</evidence>
<dbReference type="STRING" id="346185.AAY42_13545"/>
<comment type="caution">
    <text evidence="2">The sequence shown here is derived from an EMBL/GenBank/DDBJ whole genome shotgun (WGS) entry which is preliminary data.</text>
</comment>
<dbReference type="RefSeq" id="WP_055396115.1">
    <property type="nucleotide sequence ID" value="NZ_LCTZ01000002.1"/>
</dbReference>
<organism evidence="2 3">
    <name type="scientific">Flagellimonas eckloniae</name>
    <dbReference type="NCBI Taxonomy" id="346185"/>
    <lineage>
        <taxon>Bacteria</taxon>
        <taxon>Pseudomonadati</taxon>
        <taxon>Bacteroidota</taxon>
        <taxon>Flavobacteriia</taxon>
        <taxon>Flavobacteriales</taxon>
        <taxon>Flavobacteriaceae</taxon>
        <taxon>Flagellimonas</taxon>
    </lineage>
</organism>
<gene>
    <name evidence="2" type="ORF">AAY42_13545</name>
</gene>
<dbReference type="Proteomes" id="UP000050827">
    <property type="component" value="Unassembled WGS sequence"/>
</dbReference>
<keyword evidence="1" id="KW-0472">Membrane</keyword>
<keyword evidence="1" id="KW-1133">Transmembrane helix</keyword>
<accession>A0A0Q0XP17</accession>
<dbReference type="EMBL" id="LCTZ01000002">
    <property type="protein sequence ID" value="KQC30793.1"/>
    <property type="molecule type" value="Genomic_DNA"/>
</dbReference>
<dbReference type="OrthoDB" id="1451343at2"/>
<evidence type="ECO:0000313" key="3">
    <source>
        <dbReference type="Proteomes" id="UP000050827"/>
    </source>
</evidence>
<name>A0A0Q0XP17_9FLAO</name>
<reference evidence="2 3" key="1">
    <citation type="submission" date="2015-04" db="EMBL/GenBank/DDBJ databases">
        <title>Complete genome of flavobacterium.</title>
        <authorList>
            <person name="Kwon Y.M."/>
            <person name="Kim S.-J."/>
        </authorList>
    </citation>
    <scope>NUCLEOTIDE SEQUENCE [LARGE SCALE GENOMIC DNA]</scope>
    <source>
        <strain evidence="2 3">DK169</strain>
    </source>
</reference>
<keyword evidence="1" id="KW-0812">Transmembrane</keyword>